<dbReference type="GO" id="GO:0004379">
    <property type="term" value="F:glycylpeptide N-tetradecanoyltransferase activity"/>
    <property type="evidence" value="ECO:0007669"/>
    <property type="project" value="UniProtKB-EC"/>
</dbReference>
<accession>A0A9N8WIY1</accession>
<evidence type="ECO:0000256" key="1">
    <source>
        <dbReference type="ARBA" id="ARBA00009469"/>
    </source>
</evidence>
<dbReference type="FunFam" id="3.40.630.170:FF:000003">
    <property type="entry name" value="Glycylpeptide N-tetradecanoyltransferase"/>
    <property type="match status" value="1"/>
</dbReference>
<protein>
    <recommendedName>
        <fullName evidence="3 6">Glycylpeptide N-tetradecanoyltransferase</fullName>
        <ecNumber evidence="2 6">2.3.1.97</ecNumber>
    </recommendedName>
</protein>
<dbReference type="Pfam" id="PF02799">
    <property type="entry name" value="NMT_C"/>
    <property type="match status" value="1"/>
</dbReference>
<dbReference type="InterPro" id="IPR016181">
    <property type="entry name" value="Acyl_CoA_acyltransferase"/>
</dbReference>
<comment type="similarity">
    <text evidence="1 7">Belongs to the NMT family.</text>
</comment>
<feature type="domain" description="Glycylpeptide N-tetradecanoyltransferase N-terminal" evidence="9">
    <location>
        <begin position="175"/>
        <end position="332"/>
    </location>
</feature>
<dbReference type="Pfam" id="PF01233">
    <property type="entry name" value="NMT"/>
    <property type="match status" value="1"/>
</dbReference>
<evidence type="ECO:0000256" key="7">
    <source>
        <dbReference type="RuleBase" id="RU004178"/>
    </source>
</evidence>
<name>A0A9N8WIY1_9GLOM</name>
<sequence length="545" mass="62877">MASEQQETPLSEEVMPPEEASPTAKIVEITDTDEPALANEDEDVESKGSVSMTAAERQREKQKKREAKRLMKKTKKKAEKAGTSAAPVVGEEELAKKKVQEAMEWQEKFKQMINRLAMQEALNSSGSLTSKSKESKTHKFWDTQPVPRLEAWLLYMSVQRLWECRVNEEIDEDGPIEENTPHDQIRKDPYPLPKEFEWCTIDLNNESELSELYTLLTNNYVEDEDAMFRFDYSAKFLKWALQPPGYKKLWHCGVRVTSNKKLVAFISGTPADIRIYKSKQHLVEINFLCVHKKLRSKRLSPVLIKEITRRSHVQGIFQAVYTAGIVLPKPICSARYFHRNLNPKKLIETNFSRLPPNMTMSRVIKKFKLPAETATPGLRPMKSKDAPAIRKLLNEYMDKFNFVPVFKSDEEVRHWLLPKEGVIWSYVVEDPATKTLTDFFSYYFLPSSVIGHAVHKTINAVYLYYYAIKETEEKAVKGRLQALIKDALILAKQENIDVFNCLDIMENNLFIEPLKFGAGDGTLNYYMYNWKCKDMDSSKLGIVML</sequence>
<evidence type="ECO:0000259" key="10">
    <source>
        <dbReference type="Pfam" id="PF02799"/>
    </source>
</evidence>
<dbReference type="PROSITE" id="PS00976">
    <property type="entry name" value="NMT_2"/>
    <property type="match status" value="1"/>
</dbReference>
<dbReference type="InterPro" id="IPR000903">
    <property type="entry name" value="NMT"/>
</dbReference>
<reference evidence="11" key="1">
    <citation type="submission" date="2021-06" db="EMBL/GenBank/DDBJ databases">
        <authorList>
            <person name="Kallberg Y."/>
            <person name="Tangrot J."/>
            <person name="Rosling A."/>
        </authorList>
    </citation>
    <scope>NUCLEOTIDE SEQUENCE</scope>
    <source>
        <strain evidence="11">BR232B</strain>
    </source>
</reference>
<dbReference type="Proteomes" id="UP000789739">
    <property type="component" value="Unassembled WGS sequence"/>
</dbReference>
<evidence type="ECO:0000256" key="3">
    <source>
        <dbReference type="ARBA" id="ARBA00022240"/>
    </source>
</evidence>
<dbReference type="PIRSF" id="PIRSF015892">
    <property type="entry name" value="N-myristl_transf"/>
    <property type="match status" value="1"/>
</dbReference>
<feature type="compositionally biased region" description="Basic residues" evidence="8">
    <location>
        <begin position="60"/>
        <end position="78"/>
    </location>
</feature>
<evidence type="ECO:0000313" key="11">
    <source>
        <dbReference type="EMBL" id="CAG8484234.1"/>
    </source>
</evidence>
<dbReference type="PROSITE" id="PS00975">
    <property type="entry name" value="NMT_1"/>
    <property type="match status" value="1"/>
</dbReference>
<dbReference type="PANTHER" id="PTHR11377:SF5">
    <property type="entry name" value="GLYCYLPEPTIDE N-TETRADECANOYLTRANSFERASE"/>
    <property type="match status" value="1"/>
</dbReference>
<evidence type="ECO:0000259" key="9">
    <source>
        <dbReference type="Pfam" id="PF01233"/>
    </source>
</evidence>
<organism evidence="11 12">
    <name type="scientific">Paraglomus brasilianum</name>
    <dbReference type="NCBI Taxonomy" id="144538"/>
    <lineage>
        <taxon>Eukaryota</taxon>
        <taxon>Fungi</taxon>
        <taxon>Fungi incertae sedis</taxon>
        <taxon>Mucoromycota</taxon>
        <taxon>Glomeromycotina</taxon>
        <taxon>Glomeromycetes</taxon>
        <taxon>Paraglomerales</taxon>
        <taxon>Paraglomeraceae</taxon>
        <taxon>Paraglomus</taxon>
    </lineage>
</organism>
<dbReference type="SUPFAM" id="SSF55729">
    <property type="entry name" value="Acyl-CoA N-acyltransferases (Nat)"/>
    <property type="match status" value="2"/>
</dbReference>
<proteinExistence type="inferred from homology"/>
<comment type="catalytic activity">
    <reaction evidence="6">
        <text>N-terminal glycyl-[protein] + tetradecanoyl-CoA = N-tetradecanoylglycyl-[protein] + CoA + H(+)</text>
        <dbReference type="Rhea" id="RHEA:15521"/>
        <dbReference type="Rhea" id="RHEA-COMP:12666"/>
        <dbReference type="Rhea" id="RHEA-COMP:12667"/>
        <dbReference type="ChEBI" id="CHEBI:15378"/>
        <dbReference type="ChEBI" id="CHEBI:57287"/>
        <dbReference type="ChEBI" id="CHEBI:57385"/>
        <dbReference type="ChEBI" id="CHEBI:64723"/>
        <dbReference type="ChEBI" id="CHEBI:133050"/>
        <dbReference type="EC" id="2.3.1.97"/>
    </reaction>
</comment>
<keyword evidence="5 6" id="KW-0012">Acyltransferase</keyword>
<dbReference type="InterPro" id="IPR022676">
    <property type="entry name" value="NMT_N"/>
</dbReference>
<keyword evidence="4 6" id="KW-0808">Transferase</keyword>
<evidence type="ECO:0000256" key="5">
    <source>
        <dbReference type="ARBA" id="ARBA00023315"/>
    </source>
</evidence>
<feature type="compositionally biased region" description="Acidic residues" evidence="8">
    <location>
        <begin position="30"/>
        <end position="44"/>
    </location>
</feature>
<comment type="caution">
    <text evidence="11">The sequence shown here is derived from an EMBL/GenBank/DDBJ whole genome shotgun (WGS) entry which is preliminary data.</text>
</comment>
<dbReference type="AlphaFoldDB" id="A0A9N8WIY1"/>
<dbReference type="OrthoDB" id="60315at2759"/>
<evidence type="ECO:0000256" key="4">
    <source>
        <dbReference type="ARBA" id="ARBA00022679"/>
    </source>
</evidence>
<dbReference type="InterPro" id="IPR022677">
    <property type="entry name" value="NMT_C"/>
</dbReference>
<dbReference type="GO" id="GO:0005737">
    <property type="term" value="C:cytoplasm"/>
    <property type="evidence" value="ECO:0007669"/>
    <property type="project" value="TreeGrafter"/>
</dbReference>
<evidence type="ECO:0000256" key="8">
    <source>
        <dbReference type="SAM" id="MobiDB-lite"/>
    </source>
</evidence>
<feature type="region of interest" description="Disordered" evidence="8">
    <location>
        <begin position="1"/>
        <end position="84"/>
    </location>
</feature>
<evidence type="ECO:0000256" key="6">
    <source>
        <dbReference type="RuleBase" id="RU000586"/>
    </source>
</evidence>
<dbReference type="InterPro" id="IPR022678">
    <property type="entry name" value="NMT_CS"/>
</dbReference>
<feature type="domain" description="Glycylpeptide N-tetradecanoyltransferase C-terminal" evidence="10">
    <location>
        <begin position="348"/>
        <end position="537"/>
    </location>
</feature>
<dbReference type="EMBL" id="CAJVPI010000121">
    <property type="protein sequence ID" value="CAG8484234.1"/>
    <property type="molecule type" value="Genomic_DNA"/>
</dbReference>
<dbReference type="EC" id="2.3.1.97" evidence="2 6"/>
<dbReference type="PANTHER" id="PTHR11377">
    <property type="entry name" value="N-MYRISTOYL TRANSFERASE"/>
    <property type="match status" value="1"/>
</dbReference>
<dbReference type="Gene3D" id="3.40.630.170">
    <property type="match status" value="1"/>
</dbReference>
<keyword evidence="12" id="KW-1185">Reference proteome</keyword>
<comment type="function">
    <text evidence="6">Adds a myristoyl group to the N-terminal glycine residue of certain cellular proteins.</text>
</comment>
<evidence type="ECO:0000256" key="2">
    <source>
        <dbReference type="ARBA" id="ARBA00012923"/>
    </source>
</evidence>
<evidence type="ECO:0000313" key="12">
    <source>
        <dbReference type="Proteomes" id="UP000789739"/>
    </source>
</evidence>
<gene>
    <name evidence="11" type="ORF">PBRASI_LOCUS1746</name>
</gene>